<comment type="caution">
    <text evidence="3">The sequence shown here is derived from an EMBL/GenBank/DDBJ whole genome shotgun (WGS) entry which is preliminary data.</text>
</comment>
<name>A0ABQ8NTM0_PYRGI</name>
<keyword evidence="1" id="KW-0677">Repeat</keyword>
<dbReference type="Pfam" id="PF24883">
    <property type="entry name" value="NPHP3_N"/>
    <property type="match status" value="1"/>
</dbReference>
<evidence type="ECO:0000313" key="3">
    <source>
        <dbReference type="EMBL" id="KAI6301408.1"/>
    </source>
</evidence>
<protein>
    <recommendedName>
        <fullName evidence="2">Nephrocystin 3-like N-terminal domain-containing protein</fullName>
    </recommendedName>
</protein>
<evidence type="ECO:0000259" key="2">
    <source>
        <dbReference type="Pfam" id="PF24883"/>
    </source>
</evidence>
<evidence type="ECO:0000256" key="1">
    <source>
        <dbReference type="ARBA" id="ARBA00022737"/>
    </source>
</evidence>
<dbReference type="PANTHER" id="PTHR40619">
    <property type="entry name" value="FUNGAL STAND N-TERMINAL GOODBYE DOMAIN-CONTAINING PROTEIN"/>
    <property type="match status" value="1"/>
</dbReference>
<reference evidence="3" key="1">
    <citation type="submission" date="2021-01" db="EMBL/GenBank/DDBJ databases">
        <title>Deciphering the adaptive evolutionary patterns associated with biogeogrpahic diversity in the finger millet blast pathogen Magnaporthe oryzae in Eastern Africa.</title>
        <authorList>
            <person name="Onyema G."/>
            <person name="Shittu T.A."/>
            <person name="Dodsworth S."/>
            <person name="Devilliers S."/>
            <person name="Muthumeenakshi S."/>
            <person name="Sreenivasaprasad S."/>
        </authorList>
    </citation>
    <scope>NUCLEOTIDE SEQUENCE</scope>
    <source>
        <strain evidence="3">D15/s37</strain>
    </source>
</reference>
<keyword evidence="4" id="KW-1185">Reference proteome</keyword>
<dbReference type="EMBL" id="JABSND010000038">
    <property type="protein sequence ID" value="KAI6301408.1"/>
    <property type="molecule type" value="Genomic_DNA"/>
</dbReference>
<organism evidence="3 4">
    <name type="scientific">Pyricularia grisea</name>
    <name type="common">Crabgrass-specific blast fungus</name>
    <name type="synonym">Magnaporthe grisea</name>
    <dbReference type="NCBI Taxonomy" id="148305"/>
    <lineage>
        <taxon>Eukaryota</taxon>
        <taxon>Fungi</taxon>
        <taxon>Dikarya</taxon>
        <taxon>Ascomycota</taxon>
        <taxon>Pezizomycotina</taxon>
        <taxon>Sordariomycetes</taxon>
        <taxon>Sordariomycetidae</taxon>
        <taxon>Magnaporthales</taxon>
        <taxon>Pyriculariaceae</taxon>
        <taxon>Pyricularia</taxon>
    </lineage>
</organism>
<feature type="domain" description="Nephrocystin 3-like N-terminal" evidence="2">
    <location>
        <begin position="45"/>
        <end position="188"/>
    </location>
</feature>
<evidence type="ECO:0000313" key="4">
    <source>
        <dbReference type="Proteomes" id="UP001059893"/>
    </source>
</evidence>
<sequence>MELFQSIHPTEPDAAAKYRIRDRKSWTEVFDPLEAAKAAKHAAQPPESGTTHFCTKLIEHIAEHPRHLSLNFFCGQHLEPCNPHSGGRAMIQTFLCQLLNQCDFGPQYQVNQELELIRAGDVKELYRMFESLFRRADPSLCVFCIIDGVVFYERDEFLQDLGDVVLMIVKLSAEHDTHMPILKVLIASPTKTSVVRRLFTDDQIFSMTTMSEYIEDPSPMRVERRLKEEESGSSFGL</sequence>
<gene>
    <name evidence="3" type="ORF">MCOR33_003083</name>
</gene>
<proteinExistence type="predicted"/>
<dbReference type="PANTHER" id="PTHR40619:SF3">
    <property type="entry name" value="FUNGAL STAND N-TERMINAL GOODBYE DOMAIN-CONTAINING PROTEIN"/>
    <property type="match status" value="1"/>
</dbReference>
<dbReference type="Proteomes" id="UP001059893">
    <property type="component" value="Unassembled WGS sequence"/>
</dbReference>
<accession>A0ABQ8NTM0</accession>
<dbReference type="InterPro" id="IPR056884">
    <property type="entry name" value="NPHP3-like_N"/>
</dbReference>